<keyword evidence="4" id="KW-0798">TonB box</keyword>
<dbReference type="InterPro" id="IPR036942">
    <property type="entry name" value="Beta-barrel_TonB_sf"/>
</dbReference>
<keyword evidence="9" id="KW-1185">Reference proteome</keyword>
<evidence type="ECO:0000256" key="5">
    <source>
        <dbReference type="SAM" id="SignalP"/>
    </source>
</evidence>
<feature type="domain" description="TonB-dependent receptor plug" evidence="7">
    <location>
        <begin position="134"/>
        <end position="222"/>
    </location>
</feature>
<dbReference type="SUPFAM" id="SSF56935">
    <property type="entry name" value="Porins"/>
    <property type="match status" value="1"/>
</dbReference>
<dbReference type="Pfam" id="PF07715">
    <property type="entry name" value="Plug"/>
    <property type="match status" value="1"/>
</dbReference>
<evidence type="ECO:0000259" key="6">
    <source>
        <dbReference type="Pfam" id="PF00593"/>
    </source>
</evidence>
<dbReference type="PANTHER" id="PTHR40980:SF5">
    <property type="entry name" value="TONB-DEPENDENT RECEPTOR"/>
    <property type="match status" value="1"/>
</dbReference>
<evidence type="ECO:0000259" key="7">
    <source>
        <dbReference type="Pfam" id="PF07715"/>
    </source>
</evidence>
<evidence type="ECO:0000313" key="9">
    <source>
        <dbReference type="Proteomes" id="UP000616346"/>
    </source>
</evidence>
<feature type="chain" id="PRO_5046304817" evidence="5">
    <location>
        <begin position="24"/>
        <end position="898"/>
    </location>
</feature>
<gene>
    <name evidence="8" type="ORF">H9626_00290</name>
</gene>
<keyword evidence="3" id="KW-0998">Cell outer membrane</keyword>
<dbReference type="Gene3D" id="2.40.170.20">
    <property type="entry name" value="TonB-dependent receptor, beta-barrel domain"/>
    <property type="match status" value="1"/>
</dbReference>
<proteinExistence type="inferred from homology"/>
<protein>
    <submittedName>
        <fullName evidence="8">TonB-dependent receptor</fullName>
    </submittedName>
</protein>
<comment type="similarity">
    <text evidence="4">Belongs to the TonB-dependent receptor family.</text>
</comment>
<evidence type="ECO:0000256" key="1">
    <source>
        <dbReference type="ARBA" id="ARBA00004442"/>
    </source>
</evidence>
<dbReference type="Gene3D" id="2.60.40.1120">
    <property type="entry name" value="Carboxypeptidase-like, regulatory domain"/>
    <property type="match status" value="1"/>
</dbReference>
<comment type="caution">
    <text evidence="8">The sequence shown here is derived from an EMBL/GenBank/DDBJ whole genome shotgun (WGS) entry which is preliminary data.</text>
</comment>
<comment type="subcellular location">
    <subcellularLocation>
        <location evidence="1 4">Cell outer membrane</location>
    </subcellularLocation>
</comment>
<evidence type="ECO:0000256" key="3">
    <source>
        <dbReference type="ARBA" id="ARBA00023237"/>
    </source>
</evidence>
<keyword evidence="5" id="KW-0732">Signal</keyword>
<keyword evidence="2 4" id="KW-0472">Membrane</keyword>
<feature type="signal peptide" evidence="5">
    <location>
        <begin position="1"/>
        <end position="23"/>
    </location>
</feature>
<dbReference type="InterPro" id="IPR000531">
    <property type="entry name" value="Beta-barrel_TonB"/>
</dbReference>
<dbReference type="EMBL" id="JACSPQ010000001">
    <property type="protein sequence ID" value="MBD8000671.1"/>
    <property type="molecule type" value="Genomic_DNA"/>
</dbReference>
<organism evidence="8 9">
    <name type="scientific">Phocaeicola faecium</name>
    <dbReference type="NCBI Taxonomy" id="2762213"/>
    <lineage>
        <taxon>Bacteria</taxon>
        <taxon>Pseudomonadati</taxon>
        <taxon>Bacteroidota</taxon>
        <taxon>Bacteroidia</taxon>
        <taxon>Bacteroidales</taxon>
        <taxon>Bacteroidaceae</taxon>
        <taxon>Phocaeicola</taxon>
    </lineage>
</organism>
<dbReference type="InterPro" id="IPR037066">
    <property type="entry name" value="Plug_dom_sf"/>
</dbReference>
<accession>A0ABR8V7R3</accession>
<dbReference type="Gene3D" id="2.170.130.10">
    <property type="entry name" value="TonB-dependent receptor, plug domain"/>
    <property type="match status" value="1"/>
</dbReference>
<evidence type="ECO:0000256" key="4">
    <source>
        <dbReference type="RuleBase" id="RU003357"/>
    </source>
</evidence>
<dbReference type="InterPro" id="IPR012910">
    <property type="entry name" value="Plug_dom"/>
</dbReference>
<evidence type="ECO:0000256" key="2">
    <source>
        <dbReference type="ARBA" id="ARBA00023136"/>
    </source>
</evidence>
<dbReference type="PANTHER" id="PTHR40980">
    <property type="entry name" value="PLUG DOMAIN-CONTAINING PROTEIN"/>
    <property type="match status" value="1"/>
</dbReference>
<keyword evidence="8" id="KW-0675">Receptor</keyword>
<evidence type="ECO:0000313" key="8">
    <source>
        <dbReference type="EMBL" id="MBD8000671.1"/>
    </source>
</evidence>
<dbReference type="InterPro" id="IPR008969">
    <property type="entry name" value="CarboxyPept-like_regulatory"/>
</dbReference>
<name>A0ABR8V7R3_9BACT</name>
<dbReference type="Proteomes" id="UP000616346">
    <property type="component" value="Unassembled WGS sequence"/>
</dbReference>
<dbReference type="Pfam" id="PF00593">
    <property type="entry name" value="TonB_dep_Rec_b-barrel"/>
    <property type="match status" value="1"/>
</dbReference>
<reference evidence="8 9" key="1">
    <citation type="submission" date="2020-08" db="EMBL/GenBank/DDBJ databases">
        <title>A Genomic Blueprint of the Chicken Gut Microbiome.</title>
        <authorList>
            <person name="Gilroy R."/>
            <person name="Ravi A."/>
            <person name="Getino M."/>
            <person name="Pursley I."/>
            <person name="Horton D.L."/>
            <person name="Alikhan N.-F."/>
            <person name="Baker D."/>
            <person name="Gharbi K."/>
            <person name="Hall N."/>
            <person name="Watson M."/>
            <person name="Adriaenssens E.M."/>
            <person name="Foster-Nyarko E."/>
            <person name="Jarju S."/>
            <person name="Secka A."/>
            <person name="Antonio M."/>
            <person name="Oren A."/>
            <person name="Chaudhuri R."/>
            <person name="La Ragione R.M."/>
            <person name="Hildebrand F."/>
            <person name="Pallen M.J."/>
        </authorList>
    </citation>
    <scope>NUCLEOTIDE SEQUENCE [LARGE SCALE GENOMIC DNA]</scope>
    <source>
        <strain evidence="8 9">Sa1YUN3</strain>
    </source>
</reference>
<dbReference type="Pfam" id="PF13715">
    <property type="entry name" value="CarbopepD_reg_2"/>
    <property type="match status" value="1"/>
</dbReference>
<dbReference type="SUPFAM" id="SSF49464">
    <property type="entry name" value="Carboxypeptidase regulatory domain-like"/>
    <property type="match status" value="1"/>
</dbReference>
<sequence>MKKAKLWIGAAAFMSVIATDLFAADLNVNVRGRVKDYESKEPLIGATVRIVGSSIGAVTDIDGNFQLSGVEDGIYDIEIKYVGYKTVVKRQIKIENSQVTTLDFELHSDAQMLSDVTVVAKANRESESVTLMEQKKSVVAIQSVGARELSRKGVGDAQGAVTKISGISKQEGVKNVFVRGLGDRYNITTLNRFPIPSEDPEYKNIALDFFSTDIIQSVDVNKTFGGGMLSDVGGANINISSKELVGMGELNASVSGGVNTNVVSSDFMKMDGVNAFGFADSKQPGDDLGVYGFRNKLDPSRKSAPVNQSYTLSGGKEIMLGDNPFSFYLVANHNKNYSYYDEEVRNSITSGDLSQDMQGEISNVETSQIVMADLGYRHNNKHHIQYNFMMVHASRESVGDYLGMDADYQSSDTYEGFMRRQQANDNLLFVNQLRTQWELSPRWNLDAGVSYNKIKGLEPDRRINNLVKTDEGYVPMRGTGVQQRYFSELHEDDINLRAGLTYKLPDKYDQLSNISFGYMGRLVDDSFSATEYDLSVVRRLPFDISDLSFDEYYNQTNLDDGVFTQDKNVDEYGVNKNIHSAYVEATYQLTHGLVANVGVKYDNVNIDVNYNVNRGGTQGERSIDKNYVLPSLNLRYNFNDKHALRLAASKTYTLPQAKEISPFRYVSVSFKSQGNPDLKPSDNYNVDLKWDFYLSNSELLSVGGFYKYIKNPISRIEIASAGGFLSYENIADHATVAGAEIEFRKDLFSRQITDGVNKLSFGLNGSYTYTHAKVPLATDPTGSQLEGAAPWIVNADLSYRLQKKKCDLTTTLVFNYFSDRIYTIGTEGFQDIIENGIPTLDFVASAKIGNHFGLSLKARNLLNSARQLTRTGNDTNEEVILSKYRKGMELSLGVTYEF</sequence>
<feature type="domain" description="TonB-dependent receptor-like beta-barrel" evidence="6">
    <location>
        <begin position="480"/>
        <end position="861"/>
    </location>
</feature>